<dbReference type="SMART" id="SM00184">
    <property type="entry name" value="RING"/>
    <property type="match status" value="1"/>
</dbReference>
<dbReference type="GO" id="GO:0061630">
    <property type="term" value="F:ubiquitin protein ligase activity"/>
    <property type="evidence" value="ECO:0007669"/>
    <property type="project" value="UniProtKB-EC"/>
</dbReference>
<dbReference type="SUPFAM" id="SSF57850">
    <property type="entry name" value="RING/U-box"/>
    <property type="match status" value="1"/>
</dbReference>
<dbReference type="EMBL" id="JAVXUO010002413">
    <property type="protein sequence ID" value="KAK2973476.1"/>
    <property type="molecule type" value="Genomic_DNA"/>
</dbReference>
<dbReference type="PANTHER" id="PTHR46905:SF7">
    <property type="entry name" value="RING-H2 FINGER PROTEIN ATL78"/>
    <property type="match status" value="1"/>
</dbReference>
<comment type="subcellular location">
    <subcellularLocation>
        <location evidence="2">Membrane</location>
        <topology evidence="2">Single-pass membrane protein</topology>
    </subcellularLocation>
</comment>
<dbReference type="Pfam" id="PF13639">
    <property type="entry name" value="zf-RING_2"/>
    <property type="match status" value="1"/>
</dbReference>
<evidence type="ECO:0000256" key="4">
    <source>
        <dbReference type="ARBA" id="ARBA00022679"/>
    </source>
</evidence>
<sequence>MSTSVGRLYSRRLLLHTPLYHQPASAPYPATGNSHYTSETYPSDHNGFDANVVIIVSVLMSALVCAVGLTSVISCVSRGSDSVPSGDAGDSHSARSADTGIKKEALETFPTLSYSAELKIPGCLDTECVICLSEFVPGESVRVLPKCSHGFHMVCIDEWLLSHSSCPTCRHCLIQTCQQIDSMNQPPLPLPPTTTEECIIGIVPLECLMRNYQ</sequence>
<dbReference type="GO" id="GO:0016567">
    <property type="term" value="P:protein ubiquitination"/>
    <property type="evidence" value="ECO:0007669"/>
    <property type="project" value="InterPro"/>
</dbReference>
<evidence type="ECO:0000256" key="6">
    <source>
        <dbReference type="ARBA" id="ARBA00022723"/>
    </source>
</evidence>
<dbReference type="Proteomes" id="UP001187471">
    <property type="component" value="Unassembled WGS sequence"/>
</dbReference>
<name>A0AA88R0N9_9ASTE</name>
<keyword evidence="11" id="KW-0863">Zinc-finger</keyword>
<evidence type="ECO:0000256" key="3">
    <source>
        <dbReference type="ARBA" id="ARBA00012483"/>
    </source>
</evidence>
<evidence type="ECO:0000256" key="12">
    <source>
        <dbReference type="SAM" id="Phobius"/>
    </source>
</evidence>
<keyword evidence="9 12" id="KW-0472">Membrane</keyword>
<keyword evidence="15" id="KW-1185">Reference proteome</keyword>
<dbReference type="AlphaFoldDB" id="A0AA88R0N9"/>
<dbReference type="GO" id="GO:0008270">
    <property type="term" value="F:zinc ion binding"/>
    <property type="evidence" value="ECO:0007669"/>
    <property type="project" value="UniProtKB-KW"/>
</dbReference>
<keyword evidence="7" id="KW-0862">Zinc</keyword>
<keyword evidence="4" id="KW-0808">Transferase</keyword>
<protein>
    <recommendedName>
        <fullName evidence="3">RING-type E3 ubiquitin transferase</fullName>
        <ecNumber evidence="3">2.3.2.27</ecNumber>
    </recommendedName>
</protein>
<dbReference type="FunFam" id="3.30.40.10:FF:000632">
    <property type="entry name" value="RING-H2 finger protein ATL73"/>
    <property type="match status" value="1"/>
</dbReference>
<accession>A0AA88R0N9</accession>
<evidence type="ECO:0000256" key="8">
    <source>
        <dbReference type="ARBA" id="ARBA00022989"/>
    </source>
</evidence>
<dbReference type="GO" id="GO:0016020">
    <property type="term" value="C:membrane"/>
    <property type="evidence" value="ECO:0007669"/>
    <property type="project" value="UniProtKB-SubCell"/>
</dbReference>
<evidence type="ECO:0000259" key="13">
    <source>
        <dbReference type="PROSITE" id="PS50089"/>
    </source>
</evidence>
<dbReference type="PANTHER" id="PTHR46905">
    <property type="entry name" value="RING-H2 FINGER PROTEIN ATL78"/>
    <property type="match status" value="1"/>
</dbReference>
<evidence type="ECO:0000256" key="10">
    <source>
        <dbReference type="ARBA" id="ARBA00024209"/>
    </source>
</evidence>
<comment type="similarity">
    <text evidence="10">Belongs to the RING-type zinc finger family. ATL subfamily.</text>
</comment>
<dbReference type="InterPro" id="IPR001841">
    <property type="entry name" value="Znf_RING"/>
</dbReference>
<evidence type="ECO:0000313" key="15">
    <source>
        <dbReference type="Proteomes" id="UP001187471"/>
    </source>
</evidence>
<dbReference type="CDD" id="cd16461">
    <property type="entry name" value="RING-H2_EL5-like"/>
    <property type="match status" value="1"/>
</dbReference>
<dbReference type="InterPro" id="IPR013083">
    <property type="entry name" value="Znf_RING/FYVE/PHD"/>
</dbReference>
<dbReference type="EC" id="2.3.2.27" evidence="3"/>
<evidence type="ECO:0000256" key="2">
    <source>
        <dbReference type="ARBA" id="ARBA00004167"/>
    </source>
</evidence>
<gene>
    <name evidence="14" type="ORF">RJ640_009974</name>
</gene>
<comment type="caution">
    <text evidence="14">The sequence shown here is derived from an EMBL/GenBank/DDBJ whole genome shotgun (WGS) entry which is preliminary data.</text>
</comment>
<keyword evidence="8 12" id="KW-1133">Transmembrane helix</keyword>
<keyword evidence="6" id="KW-0479">Metal-binding</keyword>
<feature type="domain" description="RING-type" evidence="13">
    <location>
        <begin position="128"/>
        <end position="170"/>
    </location>
</feature>
<dbReference type="Gene3D" id="3.30.40.10">
    <property type="entry name" value="Zinc/RING finger domain, C3HC4 (zinc finger)"/>
    <property type="match status" value="1"/>
</dbReference>
<comment type="catalytic activity">
    <reaction evidence="1">
        <text>S-ubiquitinyl-[E2 ubiquitin-conjugating enzyme]-L-cysteine + [acceptor protein]-L-lysine = [E2 ubiquitin-conjugating enzyme]-L-cysteine + N(6)-ubiquitinyl-[acceptor protein]-L-lysine.</text>
        <dbReference type="EC" id="2.3.2.27"/>
    </reaction>
</comment>
<dbReference type="InterPro" id="IPR044602">
    <property type="entry name" value="ATL10/ATL72-79-like"/>
</dbReference>
<keyword evidence="5 12" id="KW-0812">Transmembrane</keyword>
<reference evidence="14" key="1">
    <citation type="submission" date="2022-12" db="EMBL/GenBank/DDBJ databases">
        <title>Draft genome assemblies for two species of Escallonia (Escalloniales).</title>
        <authorList>
            <person name="Chanderbali A."/>
            <person name="Dervinis C."/>
            <person name="Anghel I."/>
            <person name="Soltis D."/>
            <person name="Soltis P."/>
            <person name="Zapata F."/>
        </authorList>
    </citation>
    <scope>NUCLEOTIDE SEQUENCE</scope>
    <source>
        <strain evidence="14">UCBG92.1500</strain>
        <tissue evidence="14">Leaf</tissue>
    </source>
</reference>
<feature type="transmembrane region" description="Helical" evidence="12">
    <location>
        <begin position="52"/>
        <end position="76"/>
    </location>
</feature>
<organism evidence="14 15">
    <name type="scientific">Escallonia rubra</name>
    <dbReference type="NCBI Taxonomy" id="112253"/>
    <lineage>
        <taxon>Eukaryota</taxon>
        <taxon>Viridiplantae</taxon>
        <taxon>Streptophyta</taxon>
        <taxon>Embryophyta</taxon>
        <taxon>Tracheophyta</taxon>
        <taxon>Spermatophyta</taxon>
        <taxon>Magnoliopsida</taxon>
        <taxon>eudicotyledons</taxon>
        <taxon>Gunneridae</taxon>
        <taxon>Pentapetalae</taxon>
        <taxon>asterids</taxon>
        <taxon>campanulids</taxon>
        <taxon>Escalloniales</taxon>
        <taxon>Escalloniaceae</taxon>
        <taxon>Escallonia</taxon>
    </lineage>
</organism>
<evidence type="ECO:0000256" key="1">
    <source>
        <dbReference type="ARBA" id="ARBA00000900"/>
    </source>
</evidence>
<evidence type="ECO:0000256" key="7">
    <source>
        <dbReference type="ARBA" id="ARBA00022833"/>
    </source>
</evidence>
<evidence type="ECO:0000256" key="11">
    <source>
        <dbReference type="PROSITE-ProRule" id="PRU00175"/>
    </source>
</evidence>
<evidence type="ECO:0000256" key="5">
    <source>
        <dbReference type="ARBA" id="ARBA00022692"/>
    </source>
</evidence>
<evidence type="ECO:0000256" key="9">
    <source>
        <dbReference type="ARBA" id="ARBA00023136"/>
    </source>
</evidence>
<dbReference type="PROSITE" id="PS50089">
    <property type="entry name" value="ZF_RING_2"/>
    <property type="match status" value="1"/>
</dbReference>
<proteinExistence type="inferred from homology"/>
<evidence type="ECO:0000313" key="14">
    <source>
        <dbReference type="EMBL" id="KAK2973476.1"/>
    </source>
</evidence>